<dbReference type="STRING" id="1544413.Clow_01636"/>
<name>A0A0Q0YU56_9CORY</name>
<comment type="function">
    <text evidence="2">A mycothiol (MSH, N-acetylcysteinyl-glucosaminyl-inositol) S-conjugate amidase, it recycles conjugated MSH to the N-acetyl cysteine conjugate (AcCys S-conjugate, a mercapturic acid) and the MSH precursor. Involved in MSH-dependent detoxification of a number of alkylating agents and antibiotics.</text>
</comment>
<dbReference type="Proteomes" id="UP000050488">
    <property type="component" value="Unassembled WGS sequence"/>
</dbReference>
<dbReference type="NCBIfam" id="TIGR03446">
    <property type="entry name" value="mycothiol_Mca"/>
    <property type="match status" value="1"/>
</dbReference>
<evidence type="ECO:0000313" key="3">
    <source>
        <dbReference type="EMBL" id="KQB85896.1"/>
    </source>
</evidence>
<comment type="caution">
    <text evidence="3">The sequence shown here is derived from an EMBL/GenBank/DDBJ whole genome shotgun (WGS) entry which is preliminary data.</text>
</comment>
<evidence type="ECO:0000256" key="1">
    <source>
        <dbReference type="ARBA" id="ARBA00022833"/>
    </source>
</evidence>
<evidence type="ECO:0000313" key="4">
    <source>
        <dbReference type="Proteomes" id="UP000050488"/>
    </source>
</evidence>
<keyword evidence="2" id="KW-0479">Metal-binding</keyword>
<dbReference type="GO" id="GO:0016811">
    <property type="term" value="F:hydrolase activity, acting on carbon-nitrogen (but not peptide) bonds, in linear amides"/>
    <property type="evidence" value="ECO:0007669"/>
    <property type="project" value="TreeGrafter"/>
</dbReference>
<dbReference type="GO" id="GO:0010126">
    <property type="term" value="P:mycothiol metabolic process"/>
    <property type="evidence" value="ECO:0007669"/>
    <property type="project" value="UniProtKB-UniRule"/>
</dbReference>
<keyword evidence="4" id="KW-1185">Reference proteome</keyword>
<feature type="binding site" evidence="2">
    <location>
        <position position="165"/>
    </location>
    <ligand>
        <name>Zn(2+)</name>
        <dbReference type="ChEBI" id="CHEBI:29105"/>
    </ligand>
</feature>
<comment type="catalytic activity">
    <reaction evidence="2">
        <text>mycothiol S-conjugate + H2O = an N-acetyl-L-cysteine-S-conjugate + 1D-myo-inositol 2-amino-2-deoxy-alpha-D-glucopyranoside</text>
        <dbReference type="Rhea" id="RHEA:36543"/>
        <dbReference type="ChEBI" id="CHEBI:15377"/>
        <dbReference type="ChEBI" id="CHEBI:58718"/>
        <dbReference type="ChEBI" id="CHEBI:58886"/>
        <dbReference type="ChEBI" id="CHEBI:59633"/>
        <dbReference type="EC" id="3.5.1.115"/>
    </reaction>
</comment>
<accession>A0A0Q0YU56</accession>
<dbReference type="HAMAP" id="MF_01482">
    <property type="entry name" value="Mca"/>
    <property type="match status" value="1"/>
</dbReference>
<dbReference type="Gene3D" id="3.40.50.10320">
    <property type="entry name" value="LmbE-like"/>
    <property type="match status" value="1"/>
</dbReference>
<organism evidence="3 4">
    <name type="scientific">Corynebacterium lowii</name>
    <dbReference type="NCBI Taxonomy" id="1544413"/>
    <lineage>
        <taxon>Bacteria</taxon>
        <taxon>Bacillati</taxon>
        <taxon>Actinomycetota</taxon>
        <taxon>Actinomycetes</taxon>
        <taxon>Mycobacteriales</taxon>
        <taxon>Corynebacteriaceae</taxon>
        <taxon>Corynebacterium</taxon>
    </lineage>
</organism>
<evidence type="ECO:0000256" key="2">
    <source>
        <dbReference type="HAMAP-Rule" id="MF_01482"/>
    </source>
</evidence>
<dbReference type="InterPro" id="IPR024078">
    <property type="entry name" value="LmbE-like_dom_sf"/>
</dbReference>
<comment type="similarity">
    <text evidence="2">Belongs to the MshB deacetylase family. Mca subfamily.</text>
</comment>
<comment type="cofactor">
    <cofactor evidence="2">
        <name>Zn(2+)</name>
        <dbReference type="ChEBI" id="CHEBI:29105"/>
    </cofactor>
    <text evidence="2">Binds 1 zinc ion per subunit.</text>
</comment>
<dbReference type="PATRIC" id="fig|1544413.3.peg.1640"/>
<keyword evidence="1 2" id="KW-0862">Zinc</keyword>
<gene>
    <name evidence="2 3" type="primary">mca</name>
    <name evidence="3" type="ORF">Clow_01636</name>
</gene>
<protein>
    <recommendedName>
        <fullName evidence="2">Mycothiol S-conjugate amidase</fullName>
        <ecNumber evidence="2">3.5.1.115</ecNumber>
    </recommendedName>
</protein>
<feature type="binding site" evidence="2">
    <location>
        <position position="35"/>
    </location>
    <ligand>
        <name>Zn(2+)</name>
        <dbReference type="ChEBI" id="CHEBI:29105"/>
    </ligand>
</feature>
<dbReference type="AlphaFoldDB" id="A0A0Q0YU56"/>
<dbReference type="InterPro" id="IPR017811">
    <property type="entry name" value="Mca"/>
</dbReference>
<dbReference type="Pfam" id="PF02585">
    <property type="entry name" value="PIG-L"/>
    <property type="match status" value="1"/>
</dbReference>
<keyword evidence="2 3" id="KW-0378">Hydrolase</keyword>
<dbReference type="SUPFAM" id="SSF102588">
    <property type="entry name" value="LmbE-like"/>
    <property type="match status" value="1"/>
</dbReference>
<dbReference type="PANTHER" id="PTHR12993:SF11">
    <property type="entry name" value="N-ACETYLGLUCOSAMINYL-PHOSPHATIDYLINOSITOL DE-N-ACETYLASE"/>
    <property type="match status" value="1"/>
</dbReference>
<dbReference type="PANTHER" id="PTHR12993">
    <property type="entry name" value="N-ACETYLGLUCOSAMINYL-PHOSPHATIDYLINOSITOL DE-N-ACETYLASE-RELATED"/>
    <property type="match status" value="1"/>
</dbReference>
<dbReference type="GO" id="GO:0010127">
    <property type="term" value="P:mycothiol-dependent detoxification"/>
    <property type="evidence" value="ECO:0007669"/>
    <property type="project" value="UniProtKB-UniRule"/>
</dbReference>
<proteinExistence type="inferred from homology"/>
<comment type="subunit">
    <text evidence="2">Monomer.</text>
</comment>
<feature type="binding site" evidence="2">
    <location>
        <position position="38"/>
    </location>
    <ligand>
        <name>Zn(2+)</name>
        <dbReference type="ChEBI" id="CHEBI:29105"/>
    </ligand>
</feature>
<sequence length="318" mass="35245">MWAHKNGTTCPRRTNKRKGTVIHVSGLRLLAIHAHPDDEASKGAAAMAKYAAEGHRVMVLTCTGGERGDILNPAMDRPGIRENISRVRREEMERAAAALGVEHRWLGHVDSGLPEGDPLPLLPEGCFGLESGEDVAVELVEVIRQFRPHVLITYDENGGYPHPDHLKVHEASMIAWEKAGDPAFATEDPEGGGPQEPWEPLKLYYTHGFVYERLKLFHDLLVERGDASPYAEMLGLMEESQVDIMARVTTQVPCAEFFEAREEALRAHATQIDPHGGFLITRAAEQARLWPTEEFELAATRVPTALPESDLFAGVERP</sequence>
<dbReference type="InterPro" id="IPR003737">
    <property type="entry name" value="GlcNAc_PI_deacetylase-related"/>
</dbReference>
<dbReference type="EMBL" id="LKEV01000005">
    <property type="protein sequence ID" value="KQB85896.1"/>
    <property type="molecule type" value="Genomic_DNA"/>
</dbReference>
<dbReference type="GO" id="GO:0008270">
    <property type="term" value="F:zinc ion binding"/>
    <property type="evidence" value="ECO:0007669"/>
    <property type="project" value="UniProtKB-UniRule"/>
</dbReference>
<reference evidence="3 4" key="1">
    <citation type="submission" date="2015-10" db="EMBL/GenBank/DDBJ databases">
        <title>Corynebacteirum lowii and Corynebacterium oculi species nova, derived from human clinical disease and and emended description of Corynebacterium mastiditis.</title>
        <authorList>
            <person name="Bernard K."/>
            <person name="Pacheco A.L."/>
            <person name="Mcdougall C."/>
            <person name="Burtx T."/>
            <person name="Weibe D."/>
            <person name="Tyler S."/>
            <person name="Olson A.B."/>
            <person name="Cnockaert M."/>
            <person name="Eguchi H."/>
            <person name="Kuwahara T."/>
            <person name="Nakayama-Imaohji H."/>
            <person name="Boudewijins M."/>
            <person name="Van Hoecke F."/>
            <person name="Bernier A.-M."/>
            <person name="Vandamme P."/>
        </authorList>
    </citation>
    <scope>NUCLEOTIDE SEQUENCE [LARGE SCALE GENOMIC DNA]</scope>
    <source>
        <strain evidence="3 4">NML 130206</strain>
    </source>
</reference>
<dbReference type="EC" id="3.5.1.115" evidence="2"/>